<evidence type="ECO:0000256" key="2">
    <source>
        <dbReference type="SAM" id="Phobius"/>
    </source>
</evidence>
<evidence type="ECO:0000256" key="3">
    <source>
        <dbReference type="SAM" id="SignalP"/>
    </source>
</evidence>
<feature type="domain" description="Signal transduction histidine kinase internal region" evidence="4">
    <location>
        <begin position="497"/>
        <end position="576"/>
    </location>
</feature>
<feature type="signal peptide" evidence="3">
    <location>
        <begin position="1"/>
        <end position="18"/>
    </location>
</feature>
<dbReference type="SUPFAM" id="SSF55874">
    <property type="entry name" value="ATPase domain of HSP90 chaperone/DNA topoisomerase II/histidine kinase"/>
    <property type="match status" value="1"/>
</dbReference>
<keyword evidence="3" id="KW-0732">Signal</keyword>
<dbReference type="SMART" id="SM00028">
    <property type="entry name" value="TPR"/>
    <property type="match status" value="6"/>
</dbReference>
<evidence type="ECO:0000256" key="1">
    <source>
        <dbReference type="PROSITE-ProRule" id="PRU00339"/>
    </source>
</evidence>
<dbReference type="PANTHER" id="PTHR34220:SF7">
    <property type="entry name" value="SENSOR HISTIDINE KINASE YPDA"/>
    <property type="match status" value="1"/>
</dbReference>
<dbReference type="RefSeq" id="WP_090653570.1">
    <property type="nucleotide sequence ID" value="NZ_FOXQ01000001.1"/>
</dbReference>
<keyword evidence="6" id="KW-1185">Reference proteome</keyword>
<dbReference type="Gene3D" id="3.30.565.10">
    <property type="entry name" value="Histidine kinase-like ATPase, C-terminal domain"/>
    <property type="match status" value="1"/>
</dbReference>
<keyword evidence="2" id="KW-0812">Transmembrane</keyword>
<feature type="transmembrane region" description="Helical" evidence="2">
    <location>
        <begin position="455"/>
        <end position="474"/>
    </location>
</feature>
<reference evidence="5 6" key="1">
    <citation type="submission" date="2016-10" db="EMBL/GenBank/DDBJ databases">
        <authorList>
            <person name="de Groot N.N."/>
        </authorList>
    </citation>
    <scope>NUCLEOTIDE SEQUENCE [LARGE SCALE GENOMIC DNA]</scope>
    <source>
        <strain evidence="5 6">DSM 28286</strain>
    </source>
</reference>
<dbReference type="SUPFAM" id="SSF48452">
    <property type="entry name" value="TPR-like"/>
    <property type="match status" value="2"/>
</dbReference>
<evidence type="ECO:0000313" key="6">
    <source>
        <dbReference type="Proteomes" id="UP000199031"/>
    </source>
</evidence>
<name>A0A1I5RCI8_9BACT</name>
<evidence type="ECO:0000259" key="4">
    <source>
        <dbReference type="Pfam" id="PF06580"/>
    </source>
</evidence>
<dbReference type="InterPro" id="IPR050640">
    <property type="entry name" value="Bact_2-comp_sensor_kinase"/>
</dbReference>
<proteinExistence type="predicted"/>
<gene>
    <name evidence="5" type="ORF">SAMN05444277_101185</name>
</gene>
<dbReference type="Pfam" id="PF13424">
    <property type="entry name" value="TPR_12"/>
    <property type="match status" value="1"/>
</dbReference>
<dbReference type="InterPro" id="IPR036890">
    <property type="entry name" value="HATPase_C_sf"/>
</dbReference>
<dbReference type="Pfam" id="PF13176">
    <property type="entry name" value="TPR_7"/>
    <property type="match status" value="1"/>
</dbReference>
<protein>
    <submittedName>
        <fullName evidence="5">Tetratricopeptide repeat-containing protein</fullName>
    </submittedName>
</protein>
<accession>A0A1I5RCI8</accession>
<keyword evidence="2" id="KW-1133">Transmembrane helix</keyword>
<dbReference type="GO" id="GO:0016020">
    <property type="term" value="C:membrane"/>
    <property type="evidence" value="ECO:0007669"/>
    <property type="project" value="InterPro"/>
</dbReference>
<dbReference type="PROSITE" id="PS50293">
    <property type="entry name" value="TPR_REGION"/>
    <property type="match status" value="1"/>
</dbReference>
<keyword evidence="2" id="KW-0472">Membrane</keyword>
<dbReference type="OrthoDB" id="607947at2"/>
<dbReference type="EMBL" id="FOXQ01000001">
    <property type="protein sequence ID" value="SFP56140.1"/>
    <property type="molecule type" value="Genomic_DNA"/>
</dbReference>
<feature type="chain" id="PRO_5011538859" evidence="3">
    <location>
        <begin position="19"/>
        <end position="696"/>
    </location>
</feature>
<sequence>MRKLLIAVFLLITVMAHAQKNELDSLSNALNKHPKEDTVRLRLLNDLAFAFSDVNPDKGLETAERAIALAKKLNAMQLLATAYLCKGENYISAGDNKTAVASFKEALAISEQRNFNQTSLNAYQRLGAAYFNMSEYGAAMKMQEKLLMQAKRINDSAAIAKAFVGMGLNYQFMSNLPEALKYQQMALAIFTKINNAQGISDVYTNLGLVYLNLENFNKALEYHKKSLQLNEQTGNKKAMVNTLGNIATAYDNLEDSANAIANYTKALEISKQINYEFGIASNMGNIGIFHYYHSNYKLAMDIIRESVPMYKKLNDKSNLSLMYNIMAVCILEAPDKDLLHAGINPGHRFDSAIKFNETALNMAKNIKALRRQWFALETMKEIYIKQNNYKKALDFYEQAVVLNDSILNNSNTKKITRLEMQYEFNKTQDSIKAVNDKKQALAKAEIQKQHVVKNAIMAGSVFLILAGIGTFIFYKHNRDIKVQKNEAELKAMVTDTEMKALRAQMNPHFIFNSLNSIADYIDKNQTQAASDFASKFARLMRMVLENSEQKEIPLVEDLKALELYMQLERFRLNNKFDYEIIVDDAIDKENTLIPPLILQPFVENSIWHGIAHKEGEGKILVHVQQQNNMLNCIVEDNGIGMQPEENPKKRRSLGMRITRERIGVINKQKNTNASVTVAGKESGVRAEIQLPLELIF</sequence>
<evidence type="ECO:0000313" key="5">
    <source>
        <dbReference type="EMBL" id="SFP56140.1"/>
    </source>
</evidence>
<dbReference type="AlphaFoldDB" id="A0A1I5RCI8"/>
<dbReference type="Pfam" id="PF06580">
    <property type="entry name" value="His_kinase"/>
    <property type="match status" value="1"/>
</dbReference>
<dbReference type="PROSITE" id="PS50005">
    <property type="entry name" value="TPR"/>
    <property type="match status" value="3"/>
</dbReference>
<dbReference type="STRING" id="1465490.SAMN05444277_101185"/>
<dbReference type="Proteomes" id="UP000199031">
    <property type="component" value="Unassembled WGS sequence"/>
</dbReference>
<keyword evidence="1" id="KW-0802">TPR repeat</keyword>
<dbReference type="GO" id="GO:0000155">
    <property type="term" value="F:phosphorelay sensor kinase activity"/>
    <property type="evidence" value="ECO:0007669"/>
    <property type="project" value="InterPro"/>
</dbReference>
<dbReference type="InterPro" id="IPR011990">
    <property type="entry name" value="TPR-like_helical_dom_sf"/>
</dbReference>
<dbReference type="PANTHER" id="PTHR34220">
    <property type="entry name" value="SENSOR HISTIDINE KINASE YPDA"/>
    <property type="match status" value="1"/>
</dbReference>
<feature type="repeat" description="TPR" evidence="1">
    <location>
        <begin position="80"/>
        <end position="113"/>
    </location>
</feature>
<organism evidence="5 6">
    <name type="scientific">Parafilimonas terrae</name>
    <dbReference type="NCBI Taxonomy" id="1465490"/>
    <lineage>
        <taxon>Bacteria</taxon>
        <taxon>Pseudomonadati</taxon>
        <taxon>Bacteroidota</taxon>
        <taxon>Chitinophagia</taxon>
        <taxon>Chitinophagales</taxon>
        <taxon>Chitinophagaceae</taxon>
        <taxon>Parafilimonas</taxon>
    </lineage>
</organism>
<dbReference type="InterPro" id="IPR010559">
    <property type="entry name" value="Sig_transdc_His_kin_internal"/>
</dbReference>
<feature type="repeat" description="TPR" evidence="1">
    <location>
        <begin position="373"/>
        <end position="406"/>
    </location>
</feature>
<dbReference type="InterPro" id="IPR019734">
    <property type="entry name" value="TPR_rpt"/>
</dbReference>
<dbReference type="Gene3D" id="1.25.40.10">
    <property type="entry name" value="Tetratricopeptide repeat domain"/>
    <property type="match status" value="3"/>
</dbReference>
<feature type="repeat" description="TPR" evidence="1">
    <location>
        <begin position="200"/>
        <end position="233"/>
    </location>
</feature>